<comment type="caution">
    <text evidence="1">The sequence shown here is derived from an EMBL/GenBank/DDBJ whole genome shotgun (WGS) entry which is preliminary data.</text>
</comment>
<protein>
    <submittedName>
        <fullName evidence="1">Uncharacterized protein</fullName>
    </submittedName>
</protein>
<name>A0A4Y2HC15_ARAVE</name>
<evidence type="ECO:0000313" key="2">
    <source>
        <dbReference type="Proteomes" id="UP000499080"/>
    </source>
</evidence>
<evidence type="ECO:0000313" key="1">
    <source>
        <dbReference type="EMBL" id="GBM62835.1"/>
    </source>
</evidence>
<dbReference type="Proteomes" id="UP000499080">
    <property type="component" value="Unassembled WGS sequence"/>
</dbReference>
<dbReference type="EMBL" id="BGPR01102365">
    <property type="protein sequence ID" value="GBM62835.1"/>
    <property type="molecule type" value="Genomic_DNA"/>
</dbReference>
<reference evidence="1 2" key="1">
    <citation type="journal article" date="2019" name="Sci. Rep.">
        <title>Orb-weaving spider Araneus ventricosus genome elucidates the spidroin gene catalogue.</title>
        <authorList>
            <person name="Kono N."/>
            <person name="Nakamura H."/>
            <person name="Ohtoshi R."/>
            <person name="Moran D.A.P."/>
            <person name="Shinohara A."/>
            <person name="Yoshida Y."/>
            <person name="Fujiwara M."/>
            <person name="Mori M."/>
            <person name="Tomita M."/>
            <person name="Arakawa K."/>
        </authorList>
    </citation>
    <scope>NUCLEOTIDE SEQUENCE [LARGE SCALE GENOMIC DNA]</scope>
</reference>
<organism evidence="1 2">
    <name type="scientific">Araneus ventricosus</name>
    <name type="common">Orbweaver spider</name>
    <name type="synonym">Epeira ventricosa</name>
    <dbReference type="NCBI Taxonomy" id="182803"/>
    <lineage>
        <taxon>Eukaryota</taxon>
        <taxon>Metazoa</taxon>
        <taxon>Ecdysozoa</taxon>
        <taxon>Arthropoda</taxon>
        <taxon>Chelicerata</taxon>
        <taxon>Arachnida</taxon>
        <taxon>Araneae</taxon>
        <taxon>Araneomorphae</taxon>
        <taxon>Entelegynae</taxon>
        <taxon>Araneoidea</taxon>
        <taxon>Araneidae</taxon>
        <taxon>Araneus</taxon>
    </lineage>
</organism>
<gene>
    <name evidence="1" type="ORF">AVEN_120908_1</name>
</gene>
<feature type="non-terminal residue" evidence="1">
    <location>
        <position position="1"/>
    </location>
</feature>
<keyword evidence="2" id="KW-1185">Reference proteome</keyword>
<proteinExistence type="predicted"/>
<dbReference type="AlphaFoldDB" id="A0A4Y2HC15"/>
<accession>A0A4Y2HC15</accession>
<sequence length="83" mass="9607">CGVRVLVSKPGVRGFEIDLVEDVMYIRFVYFKIFQGLETSRWCGVEVRRGDYRPKCRPHHLTLVQDSEVRQETALVLTGHLSN</sequence>